<feature type="transmembrane region" description="Helical" evidence="1">
    <location>
        <begin position="58"/>
        <end position="84"/>
    </location>
</feature>
<dbReference type="AlphaFoldDB" id="A0A398B0L3"/>
<evidence type="ECO:0000313" key="3">
    <source>
        <dbReference type="Proteomes" id="UP000265816"/>
    </source>
</evidence>
<gene>
    <name evidence="2" type="ORF">D1970_18740</name>
</gene>
<comment type="caution">
    <text evidence="2">The sequence shown here is derived from an EMBL/GenBank/DDBJ whole genome shotgun (WGS) entry which is preliminary data.</text>
</comment>
<name>A0A398B0L3_9BACI</name>
<evidence type="ECO:0000313" key="2">
    <source>
        <dbReference type="EMBL" id="RID82448.1"/>
    </source>
</evidence>
<proteinExistence type="predicted"/>
<evidence type="ECO:0000256" key="1">
    <source>
        <dbReference type="SAM" id="Phobius"/>
    </source>
</evidence>
<keyword evidence="1" id="KW-1133">Transmembrane helix</keyword>
<sequence>MKKIGLLAAGGIAAIVLISNLGSLIGLAISLILLYLVLKQFLKADSTFKKIAWGVLGFIILLSAAGNIPALVGLVGAAVLYLVYKKWNETRSFNIKEDNDPFDSFEKQWAELKKY</sequence>
<keyword evidence="2" id="KW-0282">Flagellum</keyword>
<feature type="transmembrane region" description="Helical" evidence="1">
    <location>
        <begin position="12"/>
        <end position="38"/>
    </location>
</feature>
<keyword evidence="2" id="KW-0969">Cilium</keyword>
<dbReference type="RefSeq" id="WP_119114386.1">
    <property type="nucleotide sequence ID" value="NZ_CBCSEO010000012.1"/>
</dbReference>
<protein>
    <submittedName>
        <fullName evidence="2">Flagellar basal body rod protein</fullName>
    </submittedName>
</protein>
<keyword evidence="1" id="KW-0472">Membrane</keyword>
<reference evidence="2 3" key="1">
    <citation type="submission" date="2018-08" db="EMBL/GenBank/DDBJ databases">
        <title>Bacillus jemisoniae sp. nov., Bacillus chryseoplanitiae sp. nov., Bacillus resnikiae sp. nov., and Bacillus frankliniae sp. nov., isolated from Viking spacecraft and associated surfaces.</title>
        <authorList>
            <person name="Seuylemezian A."/>
            <person name="Vaishampayan P."/>
        </authorList>
    </citation>
    <scope>NUCLEOTIDE SEQUENCE [LARGE SCALE GENOMIC DNA]</scope>
    <source>
        <strain evidence="2 3">JJ-247</strain>
    </source>
</reference>
<dbReference type="EMBL" id="QWVT01000037">
    <property type="protein sequence ID" value="RID82448.1"/>
    <property type="molecule type" value="Genomic_DNA"/>
</dbReference>
<accession>A0A398B0L3</accession>
<keyword evidence="3" id="KW-1185">Reference proteome</keyword>
<keyword evidence="1" id="KW-0812">Transmembrane</keyword>
<dbReference type="OrthoDB" id="2971941at2"/>
<keyword evidence="2" id="KW-0966">Cell projection</keyword>
<dbReference type="Proteomes" id="UP000265816">
    <property type="component" value="Unassembled WGS sequence"/>
</dbReference>
<organism evidence="2 3">
    <name type="scientific">Mesobacillus zeae</name>
    <dbReference type="NCBI Taxonomy" id="1917180"/>
    <lineage>
        <taxon>Bacteria</taxon>
        <taxon>Bacillati</taxon>
        <taxon>Bacillota</taxon>
        <taxon>Bacilli</taxon>
        <taxon>Bacillales</taxon>
        <taxon>Bacillaceae</taxon>
        <taxon>Mesobacillus</taxon>
    </lineage>
</organism>